<proteinExistence type="predicted"/>
<gene>
    <name evidence="1" type="ORF">SCNRRL3882_7787</name>
</gene>
<evidence type="ECO:0008006" key="3">
    <source>
        <dbReference type="Google" id="ProtNLM"/>
    </source>
</evidence>
<organism evidence="1 2">
    <name type="scientific">Streptomyces chartreusis NRRL 3882</name>
    <dbReference type="NCBI Taxonomy" id="1079985"/>
    <lineage>
        <taxon>Bacteria</taxon>
        <taxon>Bacillati</taxon>
        <taxon>Actinomycetota</taxon>
        <taxon>Actinomycetes</taxon>
        <taxon>Kitasatosporales</taxon>
        <taxon>Streptomycetaceae</taxon>
        <taxon>Streptomyces</taxon>
    </lineage>
</organism>
<dbReference type="EMBL" id="LT963352">
    <property type="protein sequence ID" value="SOR84342.1"/>
    <property type="molecule type" value="Genomic_DNA"/>
</dbReference>
<dbReference type="AlphaFoldDB" id="A0A2N9BLW0"/>
<accession>A0A2N9BLW0</accession>
<evidence type="ECO:0000313" key="2">
    <source>
        <dbReference type="Proteomes" id="UP000235464"/>
    </source>
</evidence>
<evidence type="ECO:0000313" key="1">
    <source>
        <dbReference type="EMBL" id="SOR84342.1"/>
    </source>
</evidence>
<reference evidence="2" key="1">
    <citation type="submission" date="2017-11" db="EMBL/GenBank/DDBJ databases">
        <authorList>
            <person name="Wibberg D."/>
        </authorList>
    </citation>
    <scope>NUCLEOTIDE SEQUENCE [LARGE SCALE GENOMIC DNA]</scope>
</reference>
<dbReference type="Proteomes" id="UP000235464">
    <property type="component" value="Chromosome I"/>
</dbReference>
<keyword evidence="2" id="KW-1185">Reference proteome</keyword>
<dbReference type="RefSeq" id="WP_173937344.1">
    <property type="nucleotide sequence ID" value="NZ_LT962942.1"/>
</dbReference>
<protein>
    <recommendedName>
        <fullName evidence="3">Transposase DDE domain protein</fullName>
    </recommendedName>
</protein>
<sequence>MVLLDGTLVRTRRRTGTDNRKNHGGKHKAYGLLFLALTDERGNLIWISSAGPGRASEITAARHDHITRPASPTPRRRRTGWSAERAAVEHGFANLKTWRILTKGRMNVHHATTLLRAARGPRHGLTPVPRPASSR</sequence>
<name>A0A2N9BLW0_STRCX</name>